<dbReference type="Pfam" id="PF01041">
    <property type="entry name" value="DegT_DnrJ_EryC1"/>
    <property type="match status" value="1"/>
</dbReference>
<dbReference type="KEGG" id="chyd:H4K34_02640"/>
<keyword evidence="6" id="KW-0032">Aminotransferase</keyword>
<dbReference type="Gene3D" id="3.90.1150.10">
    <property type="entry name" value="Aspartate Aminotransferase, domain 1"/>
    <property type="match status" value="1"/>
</dbReference>
<evidence type="ECO:0000256" key="3">
    <source>
        <dbReference type="PIRSR" id="PIRSR000390-1"/>
    </source>
</evidence>
<evidence type="ECO:0000313" key="7">
    <source>
        <dbReference type="Proteomes" id="UP000516305"/>
    </source>
</evidence>
<proteinExistence type="inferred from homology"/>
<protein>
    <submittedName>
        <fullName evidence="6">DegT/DnrJ/EryC1/StrS family aminotransferase</fullName>
    </submittedName>
</protein>
<feature type="active site" description="Proton acceptor" evidence="3">
    <location>
        <position position="186"/>
    </location>
</feature>
<keyword evidence="7" id="KW-1185">Reference proteome</keyword>
<dbReference type="SUPFAM" id="SSF53383">
    <property type="entry name" value="PLP-dependent transferases"/>
    <property type="match status" value="1"/>
</dbReference>
<dbReference type="InterPro" id="IPR000653">
    <property type="entry name" value="DegT/StrS_aminotransferase"/>
</dbReference>
<reference evidence="6 7" key="1">
    <citation type="submission" date="2020-08" db="EMBL/GenBank/DDBJ databases">
        <title>Croceimicrobium hydrocarbonivorans gen. nov., sp. nov., a novel marine bacterium isolated from a bacterial consortium that degrades polyethylene terephthalate.</title>
        <authorList>
            <person name="Liu R."/>
        </authorList>
    </citation>
    <scope>NUCLEOTIDE SEQUENCE [LARGE SCALE GENOMIC DNA]</scope>
    <source>
        <strain evidence="6 7">A20-9</strain>
    </source>
</reference>
<evidence type="ECO:0000313" key="6">
    <source>
        <dbReference type="EMBL" id="QNR24760.1"/>
    </source>
</evidence>
<evidence type="ECO:0000256" key="5">
    <source>
        <dbReference type="RuleBase" id="RU004508"/>
    </source>
</evidence>
<evidence type="ECO:0000256" key="2">
    <source>
        <dbReference type="ARBA" id="ARBA00037999"/>
    </source>
</evidence>
<dbReference type="InterPro" id="IPR015422">
    <property type="entry name" value="PyrdxlP-dep_Trfase_small"/>
</dbReference>
<gene>
    <name evidence="6" type="ORF">H4K34_02640</name>
</gene>
<dbReference type="GO" id="GO:0030170">
    <property type="term" value="F:pyridoxal phosphate binding"/>
    <property type="evidence" value="ECO:0007669"/>
    <property type="project" value="TreeGrafter"/>
</dbReference>
<evidence type="ECO:0000256" key="4">
    <source>
        <dbReference type="PIRSR" id="PIRSR000390-2"/>
    </source>
</evidence>
<evidence type="ECO:0000256" key="1">
    <source>
        <dbReference type="ARBA" id="ARBA00022898"/>
    </source>
</evidence>
<dbReference type="GO" id="GO:0000271">
    <property type="term" value="P:polysaccharide biosynthetic process"/>
    <property type="evidence" value="ECO:0007669"/>
    <property type="project" value="TreeGrafter"/>
</dbReference>
<name>A0A7H0VGB2_9FLAO</name>
<dbReference type="InterPro" id="IPR015424">
    <property type="entry name" value="PyrdxlP-dep_Trfase"/>
</dbReference>
<keyword evidence="6" id="KW-0808">Transferase</keyword>
<dbReference type="CDD" id="cd00616">
    <property type="entry name" value="AHBA_syn"/>
    <property type="match status" value="1"/>
</dbReference>
<organism evidence="6 7">
    <name type="scientific">Croceimicrobium hydrocarbonivorans</name>
    <dbReference type="NCBI Taxonomy" id="2761580"/>
    <lineage>
        <taxon>Bacteria</taxon>
        <taxon>Pseudomonadati</taxon>
        <taxon>Bacteroidota</taxon>
        <taxon>Flavobacteriia</taxon>
        <taxon>Flavobacteriales</taxon>
        <taxon>Owenweeksiaceae</taxon>
        <taxon>Croceimicrobium</taxon>
    </lineage>
</organism>
<dbReference type="PANTHER" id="PTHR30244:SF36">
    <property type="entry name" value="3-OXO-GLUCOSE-6-PHOSPHATE:GLUTAMATE AMINOTRANSFERASE"/>
    <property type="match status" value="1"/>
</dbReference>
<dbReference type="PANTHER" id="PTHR30244">
    <property type="entry name" value="TRANSAMINASE"/>
    <property type="match status" value="1"/>
</dbReference>
<dbReference type="Proteomes" id="UP000516305">
    <property type="component" value="Chromosome"/>
</dbReference>
<dbReference type="PIRSF" id="PIRSF000390">
    <property type="entry name" value="PLP_StrS"/>
    <property type="match status" value="1"/>
</dbReference>
<feature type="modified residue" description="N6-(pyridoxal phosphate)lysine" evidence="4">
    <location>
        <position position="186"/>
    </location>
</feature>
<sequence>MEIPFFSFDKRNQDVREESIKAFEKFFDSKWYVLGNNTSEFEQNFARFNQVQHAIGVSSGLDALHLSLLALGIGKGDEVIVPSNTYIASVLSISFTGATPVFVEPRYETANLNPELIKAAITSKTKAIMPVHLYGQACEMDAIMAIAKEHGLYVVEDNAQSQGALHNGRITGSFGDINATSFYPTKNLGALGEAGAITTNSESLAQAVKSLRNYGSSERYYNEVKGYNNRIDEFEAAYLNIALNHLNSWNEERSFLAAEYQKRLKDVKRVELFECAPGSTSVNHLYVVKASNRDALRKELADKGIGTQIHYPVPPHLQKAYSELGFKAGYLKIAEKLSQEVISLPLWLGMEVKMIDEVCRVIESSKS</sequence>
<dbReference type="RefSeq" id="WP_210759286.1">
    <property type="nucleotide sequence ID" value="NZ_CP060139.1"/>
</dbReference>
<dbReference type="InterPro" id="IPR015421">
    <property type="entry name" value="PyrdxlP-dep_Trfase_major"/>
</dbReference>
<dbReference type="Gene3D" id="3.40.640.10">
    <property type="entry name" value="Type I PLP-dependent aspartate aminotransferase-like (Major domain)"/>
    <property type="match status" value="1"/>
</dbReference>
<dbReference type="EMBL" id="CP060139">
    <property type="protein sequence ID" value="QNR24760.1"/>
    <property type="molecule type" value="Genomic_DNA"/>
</dbReference>
<comment type="similarity">
    <text evidence="2 5">Belongs to the DegT/DnrJ/EryC1 family.</text>
</comment>
<keyword evidence="1 4" id="KW-0663">Pyridoxal phosphate</keyword>
<dbReference type="GO" id="GO:0008483">
    <property type="term" value="F:transaminase activity"/>
    <property type="evidence" value="ECO:0007669"/>
    <property type="project" value="UniProtKB-KW"/>
</dbReference>
<dbReference type="AlphaFoldDB" id="A0A7H0VGB2"/>
<accession>A0A7H0VGB2</accession>